<proteinExistence type="inferred from homology"/>
<feature type="compositionally biased region" description="Basic and acidic residues" evidence="11">
    <location>
        <begin position="1994"/>
        <end position="2005"/>
    </location>
</feature>
<comment type="similarity">
    <text evidence="2">Belongs to the intimin/invasin family.</text>
</comment>
<sequence length="3317" mass="344239">MSRFIKTSAFVYLAFSSIAFAETVSPLSDPDVSVESMAELLAGPGVAVSGAVYYTSDYTTEGPWYDRRRVENLAQGGQFSGYGDLFGSGFQTGVILSTGDVSSVTGENSSPQTNQVWDGNSVDDTDLGSDLYDVVKFSFDVVPDNEVLVIDFIFGSDEYLEFVGASYNDLARILVNGTNCALTPAGDEVRINNIHSLDLPAQADPADTYPNNADGVSNAGIYVNNTDGALVTEMDGFTRQLSCRVAVTPGEQVRVVTGLADVGDAQLDTWIFFRADSIRSEPISDFGDAPDSYGTLSASGGAAHDIIEGVRLGAVGVSGDIDGYVNGVDDSQGNASDDADNALATVPNPRISDTSYSLTFAATSINGSSSDVVGWIDFDRDGQFQPDEAAPLISVASDSYETPITLNWSGMGSSGPDIKTGPTYLRLRIANIGLSASTPAGAFASGEVEDYRVIISDGQNPAIATILRQSPADMYTGSSSVTFRVQFSEYVEGVDSADFSVTLGSITQVELIEDNVFDVAVSGMSGVEGELALSLSGSQDIVDAEGNLLISSLPVDAESYQIDQSAPAAPTIDGISTDTGRSADDGITADNTLVLSGSAEAGSQISLRVDGAEVATTSADSDGNWVFDYSGAVSPDGTYQITAVATDQAGNVSAVSEAFVVVIDTQAPGQPKVLTISEDTGASSTDAVTNDAQLMLSGEAGSDETVTLYVDGVLAGTAYSNEFGFWMADISGVVLTEGTRSIAATSTDAAGNVSAVSAPLIVTVDQTSPDAPVITAISDDTGEAGDGVTSDNTLRLFGTAEVQTEVAVFQNGTLLSTVTADGNGDWVYDLRGTTLADGDYSFTAQSTDLAGNISDPSLSFAVTIDTSGPATPVVQSVSEDTGVVDGITADQTLTFGGSADAGDRVAVFLNGQQIGAVRASDEGIWTFDNGATLLSDGDYSVTAQATSLNGLTSPMSAAYNLTIDTIAPDSPSVSSITTDTGLDDDRVTADNTLIFSGTAEAGADLDVRLDGALIGMLKANEAGEWTLDYSATVLDDGEHLIAVTATDAAGNTGSESTPLTFTIDTQPPVLPVVSGISDDTGSSASDGITRDSRLLYVGTAEAGTAIDLLIDGSTVGSVTADASGQWSVDLTETELAEGQYDVVARSRDLAGNSTDSAALVITVDLTAPAPAVVTSIDEDTKTPNDRVTSDTELAFSGVSEPGSVVEIFINGQPSGVTTADETGAWSLDYSDVSLADGVYAITNQVTDLAGNTGALSAPVSVIVDTVAPQSPLITAISDDTGTADDGITSDTTLTFSGSSEAGSEVDVYLNDALIGNVITDASGEWVLDYTSTELTDGDYSADARATDVAGNVSARGQAFELEIDTVAPGNVTLSQNGQTIADNTPVLSGTADPGSRILITINGAEFVTQTNDDGEWSIEITPDIENGDYDVEVVSEDSAGNQSSTSGSITVDLSISRDNSQTSAAPTTVAADGVSVAVIRVEIRDTANELVPGLIPSISTSLGQLSDVTEVSNGVYEAELSSSFDLGTATVDIEVANTALESLTVNFIAGDSDGDGLTDLDEDANNDGDPTNDDLDRDGIPDFRDDDDDGDGRTTSEEDVNGDGDPTNDDTDDDGIPDYLDGDDDSTDGTNDSDGDGVPDTRECSSGLPCEDTDADGTPDYMDEDDDNDGIPTEDEGIQNSEQGESARDSDGDGVPDYLDSDDDGDGLLTRDEDADEDGDANPATQPGPDADADGIPAYLDPNDNDTSGAGDSDGDGIPDDQECATGLPCEDTDADGVPDYRDEDDDNDGIPTLDEGPLRDTDGDGTPDFRDPDDDGDGVISTEEDANTDGDGNPATTPGLDVDNDGIPAYLDPNDSQVLSPGDADDDGVTDDVECAGGLPCRDTDGDGIPDYMDDDDDGDGIPSRDEGDNRDSDGDGVPDRRDNDDDNDGRLTTEEDGNSDLDNNPATEAGPDADGDGIPAYLDPNDDEDGVGDSDGDGLPDDLECGPALPCHDSDFDGIPDFRDGDDDGDGVPTASEAPLRDSDGDGIPDYLDPDDDDDGIPTPLEDSDLDGDGNAATQPGPDADGDNIPAYLDPNDGNSSSPGDGDGDSLPDNVECPTGVPCVDSDFDGVPNYMDEDDDGDGVLTRDEDANRNGDLLDDDGDNDGVPDYLDPDSTDDDEDGLSNLEEDSNGDGDPTNDDLDRDGIPDYLDPDDDGDGFNTIDEDLNGNGDPRDDDGDGDGIPAYLDPNDQLNGSPGDADEDGIFDDIECDTGIPCRDTDGDGLPDYMDGDDDNDGVPSAIEGRDRDTDNDGTPDFRDPDDDGDGIATGVEDSNIDGDGNPSTSAGPDFDNDTIPAYLDPNDSDVTGPGDSDGDGVSDLQECRAGAPCEDSDQDGQPDYNDPDDDNDGRNTINEDPNEDGNPVNDDTDGDGVADYLDSDDDGDGRPSDEESNGDADNDGIPDYLDRDGNTANGTGGDSDNDGINDVTECPSGVPCRDTDGDGSPDYADDDDDNDGRSTLEEGPDRDTDGDGTPDYRDPDDDGDGFDTIDEGSGDSDGDGIPDYLDPSAGDSDNDGVPDGAECPDGVPCRDTDGNGVPDYLDEDDDGDGVPTVDEDLGGDGNPTNDDTDGDGTPDYLDRDDDEDGLPTLDEGNNDRDGDGIPDYLDPDDANLGGTTDGSGDSDRDGVSDRIECPLGVPCRDSDSDGTPDYLSPDDDGDGIPTIDEDRNGDGNPLNDDTDNDFRPDYRDPDDDGDGIPTSEENEGDSDFDGIPDYLDPSSGDSDRDGISDAIECPGLILCWDTDGDDLPNFRDPDDDGDGVPTAFEDADGDGNPRNDDTDNDGIPDYLDTDDDNDGTLTGEEGGVGDVDNDGIPDYLDPDSNNAAGMPDGSGDSDGDGISDREECGTGSRCADTNGDGTPDYMQVAEAADADLAPGLVEDLVPGKGEVSASLPALGSMTVLWSLLSLPLVLLRRSRRSKLLAIGVALLLGTGLISAKAQAGFDTDETYAGASIGLSRLTPSTSDSVYNNEDESGTGFGLFAGYRLEDDLSLELQYTDLGEAVLKDGATDEEASFGYSVLGAMLHWYPWQTSWNGKDTLNAYLEAGLVSVSTDSSVDYNKEASMSLGLGVGIEYSFADTWAARISGQTFTRDAHYLGLSFMKRFGSTAPVPVKRPIVKPAPVAKPKPIAAPVVIMADSDNDGIVDDIDDCPDTPDGMSVNHRGCSVLDARLDGVYFASGSSELTTGATRVLDQVIDTLFDYPDARIEIGAYTDSLGAAAANQRLSERRANAVMQYLIDMGVRPTRLEARGYGEEAPIASNDTPQGRAQNRRVEIRVIN</sequence>
<keyword evidence="16" id="KW-1185">Reference proteome</keyword>
<dbReference type="InterPro" id="IPR013783">
    <property type="entry name" value="Ig-like_fold"/>
</dbReference>
<feature type="compositionally biased region" description="Acidic residues" evidence="11">
    <location>
        <begin position="1753"/>
        <end position="1763"/>
    </location>
</feature>
<evidence type="ECO:0000256" key="3">
    <source>
        <dbReference type="ARBA" id="ARBA00022448"/>
    </source>
</evidence>
<dbReference type="Pfam" id="PF09134">
    <property type="entry name" value="Invasin_D3"/>
    <property type="match status" value="1"/>
</dbReference>
<dbReference type="CDD" id="cd07185">
    <property type="entry name" value="OmpA_C-like"/>
    <property type="match status" value="1"/>
</dbReference>
<comment type="caution">
    <text evidence="15">The sequence shown here is derived from an EMBL/GenBank/DDBJ whole genome shotgun (WGS) entry which is preliminary data.</text>
</comment>
<dbReference type="NCBIfam" id="NF038133">
    <property type="entry name" value="choice_anch_L"/>
    <property type="match status" value="1"/>
</dbReference>
<keyword evidence="3" id="KW-0813">Transport</keyword>
<feature type="compositionally biased region" description="Acidic residues" evidence="11">
    <location>
        <begin position="1966"/>
        <end position="1986"/>
    </location>
</feature>
<dbReference type="InterPro" id="IPR011250">
    <property type="entry name" value="OMP/PagP_B-barrel"/>
</dbReference>
<dbReference type="Pfam" id="PF19077">
    <property type="entry name" value="Big_13"/>
    <property type="match status" value="9"/>
</dbReference>
<dbReference type="Pfam" id="PF20009">
    <property type="entry name" value="GEVED"/>
    <property type="match status" value="1"/>
</dbReference>
<evidence type="ECO:0000313" key="16">
    <source>
        <dbReference type="Proteomes" id="UP001481413"/>
    </source>
</evidence>
<comment type="subcellular location">
    <subcellularLocation>
        <location evidence="1">Cell outer membrane</location>
        <topology evidence="1">Multi-pass membrane protein</topology>
    </subcellularLocation>
</comment>
<evidence type="ECO:0000259" key="14">
    <source>
        <dbReference type="PROSITE" id="PS51127"/>
    </source>
</evidence>
<dbReference type="Pfam" id="PF13505">
    <property type="entry name" value="OMP_b-brl"/>
    <property type="match status" value="1"/>
</dbReference>
<dbReference type="PRINTS" id="PR01021">
    <property type="entry name" value="OMPADOMAIN"/>
</dbReference>
<dbReference type="EMBL" id="BAABWH010000007">
    <property type="protein sequence ID" value="GAA6146387.1"/>
    <property type="molecule type" value="Genomic_DNA"/>
</dbReference>
<feature type="compositionally biased region" description="Basic and acidic residues" evidence="11">
    <location>
        <begin position="1904"/>
        <end position="1935"/>
    </location>
</feature>
<feature type="compositionally biased region" description="Acidic residues" evidence="11">
    <location>
        <begin position="2607"/>
        <end position="2626"/>
    </location>
</feature>
<evidence type="ECO:0000256" key="2">
    <source>
        <dbReference type="ARBA" id="ARBA00010116"/>
    </source>
</evidence>
<feature type="compositionally biased region" description="Acidic residues" evidence="11">
    <location>
        <begin position="1771"/>
        <end position="1789"/>
    </location>
</feature>
<keyword evidence="4" id="KW-1134">Transmembrane beta strand</keyword>
<feature type="compositionally biased region" description="Basic and acidic residues" evidence="11">
    <location>
        <begin position="2662"/>
        <end position="2673"/>
    </location>
</feature>
<dbReference type="NCBIfam" id="NF033510">
    <property type="entry name" value="Ca_tandemer"/>
    <property type="match status" value="9"/>
</dbReference>
<dbReference type="Gene3D" id="2.40.160.20">
    <property type="match status" value="1"/>
</dbReference>
<feature type="compositionally biased region" description="Low complexity" evidence="11">
    <location>
        <begin position="2076"/>
        <end position="2096"/>
    </location>
</feature>
<feature type="compositionally biased region" description="Acidic residues" evidence="11">
    <location>
        <begin position="2581"/>
        <end position="2599"/>
    </location>
</feature>
<reference evidence="15 16" key="1">
    <citation type="submission" date="2024-04" db="EMBL/GenBank/DDBJ databases">
        <title>Draft genome sequence of Thalassolituus maritimus NBRC 116585.</title>
        <authorList>
            <person name="Miyakawa T."/>
            <person name="Kusuya Y."/>
            <person name="Miura T."/>
        </authorList>
    </citation>
    <scope>NUCLEOTIDE SEQUENCE [LARGE SCALE GENOMIC DNA]</scope>
    <source>
        <strain evidence="15 16">5NW40-0001</strain>
    </source>
</reference>
<feature type="compositionally biased region" description="Acidic residues" evidence="11">
    <location>
        <begin position="1651"/>
        <end position="1677"/>
    </location>
</feature>
<dbReference type="InterPro" id="IPR006664">
    <property type="entry name" value="OMP_bac"/>
</dbReference>
<feature type="compositionally biased region" description="Basic and acidic residues" evidence="11">
    <location>
        <begin position="2496"/>
        <end position="2518"/>
    </location>
</feature>
<feature type="compositionally biased region" description="Acidic residues" evidence="11">
    <location>
        <begin position="1597"/>
        <end position="1637"/>
    </location>
</feature>
<dbReference type="PROSITE" id="PS51123">
    <property type="entry name" value="OMPA_2"/>
    <property type="match status" value="1"/>
</dbReference>
<dbReference type="SUPFAM" id="SSF103088">
    <property type="entry name" value="OmpA-like"/>
    <property type="match status" value="1"/>
</dbReference>
<feature type="compositionally biased region" description="Acidic residues" evidence="11">
    <location>
        <begin position="2240"/>
        <end position="2252"/>
    </location>
</feature>
<dbReference type="Proteomes" id="UP001481413">
    <property type="component" value="Unassembled WGS sequence"/>
</dbReference>
<dbReference type="SUPFAM" id="SSF56925">
    <property type="entry name" value="OMPA-like"/>
    <property type="match status" value="1"/>
</dbReference>
<name>A0ABQ0A1W5_9GAMM</name>
<keyword evidence="6 12" id="KW-0732">Signal</keyword>
<dbReference type="PROSITE" id="PS51127">
    <property type="entry name" value="BIG1"/>
    <property type="match status" value="1"/>
</dbReference>
<accession>A0ABQ0A1W5</accession>
<feature type="compositionally biased region" description="Basic and acidic residues" evidence="11">
    <location>
        <begin position="2284"/>
        <end position="2299"/>
    </location>
</feature>
<feature type="signal peptide" evidence="12">
    <location>
        <begin position="1"/>
        <end position="21"/>
    </location>
</feature>
<feature type="compositionally biased region" description="Acidic residues" evidence="11">
    <location>
        <begin position="2819"/>
        <end position="2835"/>
    </location>
</feature>
<keyword evidence="9 10" id="KW-0472">Membrane</keyword>
<feature type="region of interest" description="Disordered" evidence="11">
    <location>
        <begin position="1556"/>
        <end position="2899"/>
    </location>
</feature>
<feature type="compositionally biased region" description="Acidic residues" evidence="11">
    <location>
        <begin position="1864"/>
        <end position="1875"/>
    </location>
</feature>
<dbReference type="Gene3D" id="4.10.1080.10">
    <property type="entry name" value="TSP type-3 repeat"/>
    <property type="match status" value="5"/>
</dbReference>
<dbReference type="Pfam" id="PF00691">
    <property type="entry name" value="OmpA"/>
    <property type="match status" value="1"/>
</dbReference>
<dbReference type="InterPro" id="IPR006665">
    <property type="entry name" value="OmpA-like"/>
</dbReference>
<dbReference type="SUPFAM" id="SSF103647">
    <property type="entry name" value="TSP type-3 repeat"/>
    <property type="match status" value="6"/>
</dbReference>
<dbReference type="Gene3D" id="3.30.1330.60">
    <property type="entry name" value="OmpA-like domain"/>
    <property type="match status" value="1"/>
</dbReference>
<feature type="compositionally biased region" description="Acidic residues" evidence="11">
    <location>
        <begin position="1887"/>
        <end position="1901"/>
    </location>
</feature>
<dbReference type="PANTHER" id="PTHR10199">
    <property type="entry name" value="THROMBOSPONDIN"/>
    <property type="match status" value="1"/>
</dbReference>
<feature type="compositionally biased region" description="Acidic residues" evidence="11">
    <location>
        <begin position="1812"/>
        <end position="1829"/>
    </location>
</feature>
<evidence type="ECO:0000256" key="6">
    <source>
        <dbReference type="ARBA" id="ARBA00022729"/>
    </source>
</evidence>
<feature type="compositionally biased region" description="Acidic residues" evidence="11">
    <location>
        <begin position="2192"/>
        <end position="2208"/>
    </location>
</feature>
<dbReference type="SUPFAM" id="SSF49373">
    <property type="entry name" value="Invasin/intimin cell-adhesion fragments"/>
    <property type="match status" value="1"/>
</dbReference>
<feature type="domain" description="OmpA-like" evidence="13">
    <location>
        <begin position="3202"/>
        <end position="3317"/>
    </location>
</feature>
<dbReference type="Gene3D" id="2.60.40.10">
    <property type="entry name" value="Immunoglobulins"/>
    <property type="match status" value="10"/>
</dbReference>
<dbReference type="InterPro" id="IPR008964">
    <property type="entry name" value="Invasin/intimin_cell_adhesion"/>
</dbReference>
<feature type="compositionally biased region" description="Low complexity" evidence="11">
    <location>
        <begin position="2345"/>
        <end position="2360"/>
    </location>
</feature>
<evidence type="ECO:0000256" key="1">
    <source>
        <dbReference type="ARBA" id="ARBA00004571"/>
    </source>
</evidence>
<evidence type="ECO:0000256" key="7">
    <source>
        <dbReference type="ARBA" id="ARBA00023065"/>
    </source>
</evidence>
<dbReference type="InterPro" id="IPR028974">
    <property type="entry name" value="TSP_type-3_rpt"/>
</dbReference>
<feature type="compositionally biased region" description="Basic and acidic residues" evidence="11">
    <location>
        <begin position="1797"/>
        <end position="1811"/>
    </location>
</feature>
<evidence type="ECO:0000256" key="12">
    <source>
        <dbReference type="SAM" id="SignalP"/>
    </source>
</evidence>
<feature type="compositionally biased region" description="Acidic residues" evidence="11">
    <location>
        <begin position="2519"/>
        <end position="2541"/>
    </location>
</feature>
<dbReference type="RefSeq" id="WP_353295607.1">
    <property type="nucleotide sequence ID" value="NZ_BAABWH010000007.1"/>
</dbReference>
<evidence type="ECO:0000256" key="8">
    <source>
        <dbReference type="ARBA" id="ARBA00023114"/>
    </source>
</evidence>
<protein>
    <recommendedName>
        <fullName evidence="17">Ig-like domain (Group 3)</fullName>
    </recommendedName>
</protein>
<dbReference type="InterPro" id="IPR045474">
    <property type="entry name" value="GEVED"/>
</dbReference>
<evidence type="ECO:0000259" key="13">
    <source>
        <dbReference type="PROSITE" id="PS51123"/>
    </source>
</evidence>
<dbReference type="InterPro" id="IPR044016">
    <property type="entry name" value="Big_13"/>
</dbReference>
<evidence type="ECO:0000256" key="5">
    <source>
        <dbReference type="ARBA" id="ARBA00022692"/>
    </source>
</evidence>
<feature type="compositionally biased region" description="Acidic residues" evidence="11">
    <location>
        <begin position="1556"/>
        <end position="1576"/>
    </location>
</feature>
<gene>
    <name evidence="15" type="ORF">NBRC116585_25050</name>
</gene>
<feature type="compositionally biased region" description="Acidic residues" evidence="11">
    <location>
        <begin position="2407"/>
        <end position="2424"/>
    </location>
</feature>
<dbReference type="PANTHER" id="PTHR10199:SF119">
    <property type="entry name" value="RE20510P"/>
    <property type="match status" value="1"/>
</dbReference>
<organism evidence="15 16">
    <name type="scientific">Thalassolituus maritimus</name>
    <dbReference type="NCBI Taxonomy" id="484498"/>
    <lineage>
        <taxon>Bacteria</taxon>
        <taxon>Pseudomonadati</taxon>
        <taxon>Pseudomonadota</taxon>
        <taxon>Gammaproteobacteria</taxon>
        <taxon>Oceanospirillales</taxon>
        <taxon>Oceanospirillaceae</taxon>
        <taxon>Thalassolituus</taxon>
    </lineage>
</organism>
<feature type="compositionally biased region" description="Acidic residues" evidence="11">
    <location>
        <begin position="2371"/>
        <end position="2388"/>
    </location>
</feature>
<feature type="compositionally biased region" description="Acidic residues" evidence="11">
    <location>
        <begin position="2482"/>
        <end position="2495"/>
    </location>
</feature>
<dbReference type="InterPro" id="IPR027385">
    <property type="entry name" value="Beta-barrel_OMP"/>
</dbReference>
<dbReference type="InterPro" id="IPR015217">
    <property type="entry name" value="Invasin_dom_3"/>
</dbReference>
<dbReference type="InterPro" id="IPR049804">
    <property type="entry name" value="Choice_anch_L"/>
</dbReference>
<feature type="compositionally biased region" description="Acidic residues" evidence="11">
    <location>
        <begin position="2034"/>
        <end position="2054"/>
    </location>
</feature>
<feature type="compositionally biased region" description="Acidic residues" evidence="11">
    <location>
        <begin position="2139"/>
        <end position="2184"/>
    </location>
</feature>
<evidence type="ECO:0000313" key="15">
    <source>
        <dbReference type="EMBL" id="GAA6146387.1"/>
    </source>
</evidence>
<feature type="compositionally biased region" description="Acidic residues" evidence="11">
    <location>
        <begin position="2729"/>
        <end position="2751"/>
    </location>
</feature>
<evidence type="ECO:0000256" key="11">
    <source>
        <dbReference type="SAM" id="MobiDB-lite"/>
    </source>
</evidence>
<evidence type="ECO:0000256" key="9">
    <source>
        <dbReference type="ARBA" id="ARBA00023136"/>
    </source>
</evidence>
<evidence type="ECO:0000256" key="4">
    <source>
        <dbReference type="ARBA" id="ARBA00022452"/>
    </source>
</evidence>
<feature type="compositionally biased region" description="Acidic residues" evidence="11">
    <location>
        <begin position="2431"/>
        <end position="2441"/>
    </location>
</feature>
<keyword evidence="5" id="KW-0812">Transmembrane</keyword>
<evidence type="ECO:0000256" key="10">
    <source>
        <dbReference type="PROSITE-ProRule" id="PRU00473"/>
    </source>
</evidence>
<feature type="domain" description="Big-1" evidence="14">
    <location>
        <begin position="1459"/>
        <end position="1548"/>
    </location>
</feature>
<dbReference type="InterPro" id="IPR036737">
    <property type="entry name" value="OmpA-like_sf"/>
</dbReference>
<evidence type="ECO:0008006" key="17">
    <source>
        <dbReference type="Google" id="ProtNLM"/>
    </source>
</evidence>
<feature type="chain" id="PRO_5046773244" description="Ig-like domain (Group 3)" evidence="12">
    <location>
        <begin position="22"/>
        <end position="3317"/>
    </location>
</feature>
<keyword evidence="7" id="KW-0406">Ion transport</keyword>
<keyword evidence="8" id="KW-0626">Porin</keyword>
<dbReference type="InterPro" id="IPR003344">
    <property type="entry name" value="Big_1_dom"/>
</dbReference>